<dbReference type="InterPro" id="IPR008271">
    <property type="entry name" value="Ser/Thr_kinase_AS"/>
</dbReference>
<keyword evidence="4 7" id="KW-0547">Nucleotide-binding</keyword>
<dbReference type="PROSITE" id="PS00108">
    <property type="entry name" value="PROTEIN_KINASE_ST"/>
    <property type="match status" value="2"/>
</dbReference>
<keyword evidence="8" id="KW-0732">Signal</keyword>
<feature type="domain" description="Protein kinase" evidence="9">
    <location>
        <begin position="570"/>
        <end position="835"/>
    </location>
</feature>
<dbReference type="PANTHER" id="PTHR24351">
    <property type="entry name" value="RIBOSOMAL PROTEIN S6 KINASE"/>
    <property type="match status" value="1"/>
</dbReference>
<evidence type="ECO:0000256" key="5">
    <source>
        <dbReference type="ARBA" id="ARBA00022777"/>
    </source>
</evidence>
<evidence type="ECO:0000256" key="7">
    <source>
        <dbReference type="PROSITE-ProRule" id="PRU10141"/>
    </source>
</evidence>
<evidence type="ECO:0000256" key="8">
    <source>
        <dbReference type="SAM" id="SignalP"/>
    </source>
</evidence>
<dbReference type="EMBL" id="JAKKPZ010000030">
    <property type="protein sequence ID" value="KAI1709522.1"/>
    <property type="molecule type" value="Genomic_DNA"/>
</dbReference>
<dbReference type="GO" id="GO:0005524">
    <property type="term" value="F:ATP binding"/>
    <property type="evidence" value="ECO:0007669"/>
    <property type="project" value="UniProtKB-UniRule"/>
</dbReference>
<feature type="domain" description="AGC-kinase C-terminal" evidence="10">
    <location>
        <begin position="335"/>
        <end position="390"/>
    </location>
</feature>
<dbReference type="Pfam" id="PF00069">
    <property type="entry name" value="Pkinase"/>
    <property type="match status" value="2"/>
</dbReference>
<dbReference type="InterPro" id="IPR017441">
    <property type="entry name" value="Protein_kinase_ATP_BS"/>
</dbReference>
<dbReference type="InterPro" id="IPR000961">
    <property type="entry name" value="AGC-kinase_C"/>
</dbReference>
<dbReference type="PROSITE" id="PS00107">
    <property type="entry name" value="PROTEIN_KINASE_ATP"/>
    <property type="match status" value="2"/>
</dbReference>
<comment type="caution">
    <text evidence="11">The sequence shown here is derived from an EMBL/GenBank/DDBJ whole genome shotgun (WGS) entry which is preliminary data.</text>
</comment>
<feature type="domain" description="Protein kinase" evidence="9">
    <location>
        <begin position="67"/>
        <end position="334"/>
    </location>
</feature>
<keyword evidence="3" id="KW-0808">Transferase</keyword>
<dbReference type="Gene3D" id="3.30.200.20">
    <property type="entry name" value="Phosphorylase Kinase, domain 1"/>
    <property type="match status" value="2"/>
</dbReference>
<dbReference type="InterPro" id="IPR045270">
    <property type="entry name" value="STKc_AGC"/>
</dbReference>
<dbReference type="CDD" id="cd05123">
    <property type="entry name" value="STKc_AGC"/>
    <property type="match status" value="2"/>
</dbReference>
<dbReference type="InterPro" id="IPR000719">
    <property type="entry name" value="Prot_kinase_dom"/>
</dbReference>
<feature type="domain" description="AGC-kinase C-terminal" evidence="10">
    <location>
        <begin position="836"/>
        <end position="906"/>
    </location>
</feature>
<keyword evidence="2" id="KW-0597">Phosphoprotein</keyword>
<gene>
    <name evidence="11" type="ORF">DdX_11310</name>
</gene>
<feature type="binding site" evidence="7">
    <location>
        <position position="599"/>
    </location>
    <ligand>
        <name>ATP</name>
        <dbReference type="ChEBI" id="CHEBI:30616"/>
    </ligand>
</feature>
<organism evidence="11 12">
    <name type="scientific">Ditylenchus destructor</name>
    <dbReference type="NCBI Taxonomy" id="166010"/>
    <lineage>
        <taxon>Eukaryota</taxon>
        <taxon>Metazoa</taxon>
        <taxon>Ecdysozoa</taxon>
        <taxon>Nematoda</taxon>
        <taxon>Chromadorea</taxon>
        <taxon>Rhabditida</taxon>
        <taxon>Tylenchina</taxon>
        <taxon>Tylenchomorpha</taxon>
        <taxon>Sphaerularioidea</taxon>
        <taxon>Anguinidae</taxon>
        <taxon>Anguininae</taxon>
        <taxon>Ditylenchus</taxon>
    </lineage>
</organism>
<evidence type="ECO:0000256" key="3">
    <source>
        <dbReference type="ARBA" id="ARBA00022679"/>
    </source>
</evidence>
<dbReference type="PROSITE" id="PS51285">
    <property type="entry name" value="AGC_KINASE_CTER"/>
    <property type="match status" value="2"/>
</dbReference>
<feature type="binding site" evidence="7">
    <location>
        <position position="96"/>
    </location>
    <ligand>
        <name>ATP</name>
        <dbReference type="ChEBI" id="CHEBI:30616"/>
    </ligand>
</feature>
<dbReference type="SMART" id="SM00220">
    <property type="entry name" value="S_TKc"/>
    <property type="match status" value="2"/>
</dbReference>
<evidence type="ECO:0000256" key="2">
    <source>
        <dbReference type="ARBA" id="ARBA00022553"/>
    </source>
</evidence>
<evidence type="ECO:0000259" key="9">
    <source>
        <dbReference type="PROSITE" id="PS50011"/>
    </source>
</evidence>
<protein>
    <submittedName>
        <fullName evidence="11">Protein kinase domain-containing protein</fullName>
    </submittedName>
</protein>
<evidence type="ECO:0000313" key="12">
    <source>
        <dbReference type="Proteomes" id="UP001201812"/>
    </source>
</evidence>
<dbReference type="PROSITE" id="PS50011">
    <property type="entry name" value="PROTEIN_KINASE_DOM"/>
    <property type="match status" value="2"/>
</dbReference>
<evidence type="ECO:0000313" key="11">
    <source>
        <dbReference type="EMBL" id="KAI1709522.1"/>
    </source>
</evidence>
<feature type="chain" id="PRO_5042202887" evidence="8">
    <location>
        <begin position="31"/>
        <end position="906"/>
    </location>
</feature>
<name>A0AAD4R4U1_9BILA</name>
<evidence type="ECO:0000256" key="6">
    <source>
        <dbReference type="ARBA" id="ARBA00022840"/>
    </source>
</evidence>
<feature type="signal peptide" evidence="8">
    <location>
        <begin position="1"/>
        <end position="30"/>
    </location>
</feature>
<dbReference type="FunFam" id="1.10.510.10:FF:000465">
    <property type="entry name" value="Non-specific serine/threonine protein kinase"/>
    <property type="match status" value="2"/>
</dbReference>
<keyword evidence="1" id="KW-0723">Serine/threonine-protein kinase</keyword>
<keyword evidence="6 7" id="KW-0067">ATP-binding</keyword>
<reference evidence="11" key="1">
    <citation type="submission" date="2022-01" db="EMBL/GenBank/DDBJ databases">
        <title>Genome Sequence Resource for Two Populations of Ditylenchus destructor, the Migratory Endoparasitic Phytonematode.</title>
        <authorList>
            <person name="Zhang H."/>
            <person name="Lin R."/>
            <person name="Xie B."/>
        </authorList>
    </citation>
    <scope>NUCLEOTIDE SEQUENCE</scope>
    <source>
        <strain evidence="11">BazhouSP</strain>
    </source>
</reference>
<evidence type="ECO:0000256" key="4">
    <source>
        <dbReference type="ARBA" id="ARBA00022741"/>
    </source>
</evidence>
<keyword evidence="12" id="KW-1185">Reference proteome</keyword>
<evidence type="ECO:0000256" key="1">
    <source>
        <dbReference type="ARBA" id="ARBA00022527"/>
    </source>
</evidence>
<accession>A0AAD4R4U1</accession>
<dbReference type="Proteomes" id="UP001201812">
    <property type="component" value="Unassembled WGS sequence"/>
</dbReference>
<dbReference type="Gene3D" id="1.10.510.10">
    <property type="entry name" value="Transferase(Phosphotransferase) domain 1"/>
    <property type="match status" value="2"/>
</dbReference>
<keyword evidence="5 11" id="KW-0418">Kinase</keyword>
<dbReference type="InterPro" id="IPR011009">
    <property type="entry name" value="Kinase-like_dom_sf"/>
</dbReference>
<evidence type="ECO:0000259" key="10">
    <source>
        <dbReference type="PROSITE" id="PS51285"/>
    </source>
</evidence>
<sequence length="906" mass="102467">MLIESSIIHECRFVLIFLSLLALTINFVHSGKVDVVLGRSVRDHVAEVEYAREYEDAIKANAKLKDFEIIRLLGGGGYGKVYLVRYKLSQEQFAMKEIITPLEKKSKHDVATCDWELFDKELRTMRGTESAYIVKLHFYFFANKPKKCAMYLVMQPFMAGDLFKMIMTTGALMHRDYALRFIAANMVLAVEYLHKRKVTHRDIKVENFLIGDDGYVALSDFGLSVLLKESCTSKEQCGSPNYVAPEVMMNKPYNHVVDWWSLGVTLYAIATCTDLFDGSTFDELIENILYQPIVMPDSMPPNLKGFLLALITREPTKRLGAKKGAEEVKNHPFFEGADWSQLENKSIPAPIVPRFDADGKLERYYDTFTSDFYPPVSWTYHSNQAIPGRTDVIPVYPAQWANLADAQRKTEGDVKSAVINSMQKSGMSLSGLTVTPSGYTPENVPILDVDTTTKPGSYKAELSAVVYQRTGTDGTTHTPAELLCVGAAEGRDGHTTQTRARRIGARCVGRAVVPRHGQHNARLFAEFQDLFIVEKADIILAKSVWDHVAKVEYAREYEDAIKPNARLKNFEIIRLLGSGAYGKVQLVRYKENQQQYAMKEIITPLEKKSKHDVPTCDWQRFDKELKMMRSFESPYIVKLHFYFFDNKPKTCAMCLVMHPYIAGDLLDMTITTEVLVNRDYALRFLAANMVLAVEYLHKRKVVHLDIKPANFLVGDDGYVALSDFGLSVLLNESCTSKEKCGTLNYTAPEILTNKAYNQNVDWWSLGVTLYSIATRKQLFNGSFGKLIDNVLNQPIVMPEAMPPNLKSFLLALITRDPTQRLGAKGTEEVKNHPLFEGADWTELEKKSISAPIVPRFDASGRLEYYYDVHTWGKFWIFPSILPSSSSLQPVLNPDVKFPDGFPYQGA</sequence>
<dbReference type="AlphaFoldDB" id="A0AAD4R4U1"/>
<dbReference type="GO" id="GO:0004674">
    <property type="term" value="F:protein serine/threonine kinase activity"/>
    <property type="evidence" value="ECO:0007669"/>
    <property type="project" value="UniProtKB-KW"/>
</dbReference>
<proteinExistence type="predicted"/>
<dbReference type="SUPFAM" id="SSF56112">
    <property type="entry name" value="Protein kinase-like (PK-like)"/>
    <property type="match status" value="2"/>
</dbReference>